<dbReference type="Proteomes" id="UP001287356">
    <property type="component" value="Unassembled WGS sequence"/>
</dbReference>
<reference evidence="1" key="2">
    <citation type="submission" date="2023-06" db="EMBL/GenBank/DDBJ databases">
        <authorList>
            <consortium name="Lawrence Berkeley National Laboratory"/>
            <person name="Haridas S."/>
            <person name="Hensen N."/>
            <person name="Bonometti L."/>
            <person name="Westerberg I."/>
            <person name="Brannstrom I.O."/>
            <person name="Guillou S."/>
            <person name="Cros-Aarteil S."/>
            <person name="Calhoun S."/>
            <person name="Kuo A."/>
            <person name="Mondo S."/>
            <person name="Pangilinan J."/>
            <person name="Riley R."/>
            <person name="Labutti K."/>
            <person name="Andreopoulos B."/>
            <person name="Lipzen A."/>
            <person name="Chen C."/>
            <person name="Yanf M."/>
            <person name="Daum C."/>
            <person name="Ng V."/>
            <person name="Clum A."/>
            <person name="Steindorff A."/>
            <person name="Ohm R."/>
            <person name="Martin F."/>
            <person name="Silar P."/>
            <person name="Natvig D."/>
            <person name="Lalanne C."/>
            <person name="Gautier V."/>
            <person name="Ament-Velasquez S.L."/>
            <person name="Kruys A."/>
            <person name="Hutchinson M.I."/>
            <person name="Powell A.J."/>
            <person name="Barry K."/>
            <person name="Miller A.N."/>
            <person name="Grigoriev I.V."/>
            <person name="Debuchy R."/>
            <person name="Gladieux P."/>
            <person name="Thoren M.H."/>
            <person name="Johannesson H."/>
        </authorList>
    </citation>
    <scope>NUCLEOTIDE SEQUENCE</scope>
    <source>
        <strain evidence="1">CBS 958.72</strain>
    </source>
</reference>
<dbReference type="EMBL" id="JAULSN010000005">
    <property type="protein sequence ID" value="KAK3371571.1"/>
    <property type="molecule type" value="Genomic_DNA"/>
</dbReference>
<comment type="caution">
    <text evidence="1">The sequence shown here is derived from an EMBL/GenBank/DDBJ whole genome shotgun (WGS) entry which is preliminary data.</text>
</comment>
<name>A0AAE0K7N5_9PEZI</name>
<reference evidence="1" key="1">
    <citation type="journal article" date="2023" name="Mol. Phylogenet. Evol.">
        <title>Genome-scale phylogeny and comparative genomics of the fungal order Sordariales.</title>
        <authorList>
            <person name="Hensen N."/>
            <person name="Bonometti L."/>
            <person name="Westerberg I."/>
            <person name="Brannstrom I.O."/>
            <person name="Guillou S."/>
            <person name="Cros-Aarteil S."/>
            <person name="Calhoun S."/>
            <person name="Haridas S."/>
            <person name="Kuo A."/>
            <person name="Mondo S."/>
            <person name="Pangilinan J."/>
            <person name="Riley R."/>
            <person name="LaButti K."/>
            <person name="Andreopoulos B."/>
            <person name="Lipzen A."/>
            <person name="Chen C."/>
            <person name="Yan M."/>
            <person name="Daum C."/>
            <person name="Ng V."/>
            <person name="Clum A."/>
            <person name="Steindorff A."/>
            <person name="Ohm R.A."/>
            <person name="Martin F."/>
            <person name="Silar P."/>
            <person name="Natvig D.O."/>
            <person name="Lalanne C."/>
            <person name="Gautier V."/>
            <person name="Ament-Velasquez S.L."/>
            <person name="Kruys A."/>
            <person name="Hutchinson M.I."/>
            <person name="Powell A.J."/>
            <person name="Barry K."/>
            <person name="Miller A.N."/>
            <person name="Grigoriev I.V."/>
            <person name="Debuchy R."/>
            <person name="Gladieux P."/>
            <person name="Hiltunen Thoren M."/>
            <person name="Johannesson H."/>
        </authorList>
    </citation>
    <scope>NUCLEOTIDE SEQUENCE</scope>
    <source>
        <strain evidence="1">CBS 958.72</strain>
    </source>
</reference>
<proteinExistence type="predicted"/>
<evidence type="ECO:0000313" key="2">
    <source>
        <dbReference type="Proteomes" id="UP001287356"/>
    </source>
</evidence>
<gene>
    <name evidence="1" type="ORF">B0T24DRAFT_325263</name>
</gene>
<dbReference type="AlphaFoldDB" id="A0AAE0K7N5"/>
<keyword evidence="2" id="KW-1185">Reference proteome</keyword>
<evidence type="ECO:0000313" key="1">
    <source>
        <dbReference type="EMBL" id="KAK3371571.1"/>
    </source>
</evidence>
<protein>
    <submittedName>
        <fullName evidence="1">Uncharacterized protein</fullName>
    </submittedName>
</protein>
<sequence length="165" mass="18611">MGRGLSFTFLFLAGATRPNGTLTFFLSFKGWMVPAFSPQQTTTQATGILQEGKGTRDQRWGLAEKCGREKKRAICGITFLHRPSRPPLFYTRRYRHCVDVAVAIPRDLILKQEKLCKSHFFPSPIRYAQVQENPRGQQFATIGSRGLPDTRPISPLFLLHCDAVA</sequence>
<organism evidence="1 2">
    <name type="scientific">Lasiosphaeria ovina</name>
    <dbReference type="NCBI Taxonomy" id="92902"/>
    <lineage>
        <taxon>Eukaryota</taxon>
        <taxon>Fungi</taxon>
        <taxon>Dikarya</taxon>
        <taxon>Ascomycota</taxon>
        <taxon>Pezizomycotina</taxon>
        <taxon>Sordariomycetes</taxon>
        <taxon>Sordariomycetidae</taxon>
        <taxon>Sordariales</taxon>
        <taxon>Lasiosphaeriaceae</taxon>
        <taxon>Lasiosphaeria</taxon>
    </lineage>
</organism>
<accession>A0AAE0K7N5</accession>